<protein>
    <submittedName>
        <fullName evidence="1">Class I SAM-dependent methyltransferase</fullName>
    </submittedName>
</protein>
<proteinExistence type="predicted"/>
<dbReference type="Pfam" id="PF13578">
    <property type="entry name" value="Methyltransf_24"/>
    <property type="match status" value="1"/>
</dbReference>
<dbReference type="AlphaFoldDB" id="A0A3P1BLX8"/>
<dbReference type="OrthoDB" id="938855at2"/>
<dbReference type="RefSeq" id="WP_124876211.1">
    <property type="nucleotide sequence ID" value="NZ_RQJO01000009.1"/>
</dbReference>
<reference evidence="1 2" key="1">
    <citation type="submission" date="2018-11" db="EMBL/GenBank/DDBJ databases">
        <authorList>
            <person name="Zhou Z."/>
            <person name="Wang G."/>
        </authorList>
    </citation>
    <scope>NUCLEOTIDE SEQUENCE [LARGE SCALE GENOMIC DNA]</scope>
    <source>
        <strain evidence="1 2">KCTC52004</strain>
    </source>
</reference>
<keyword evidence="1" id="KW-0808">Transferase</keyword>
<evidence type="ECO:0000313" key="2">
    <source>
        <dbReference type="Proteomes" id="UP000271925"/>
    </source>
</evidence>
<gene>
    <name evidence="1" type="ORF">EHT25_16275</name>
</gene>
<accession>A0A3P1BLX8</accession>
<dbReference type="GO" id="GO:0008168">
    <property type="term" value="F:methyltransferase activity"/>
    <property type="evidence" value="ECO:0007669"/>
    <property type="project" value="UniProtKB-KW"/>
</dbReference>
<dbReference type="EMBL" id="RQJO01000009">
    <property type="protein sequence ID" value="RRB02047.1"/>
    <property type="molecule type" value="Genomic_DNA"/>
</dbReference>
<dbReference type="InterPro" id="IPR029063">
    <property type="entry name" value="SAM-dependent_MTases_sf"/>
</dbReference>
<organism evidence="1 2">
    <name type="scientific">Larkinella rosea</name>
    <dbReference type="NCBI Taxonomy" id="2025312"/>
    <lineage>
        <taxon>Bacteria</taxon>
        <taxon>Pseudomonadati</taxon>
        <taxon>Bacteroidota</taxon>
        <taxon>Cytophagia</taxon>
        <taxon>Cytophagales</taxon>
        <taxon>Spirosomataceae</taxon>
        <taxon>Larkinella</taxon>
    </lineage>
</organism>
<dbReference type="Gene3D" id="3.40.50.150">
    <property type="entry name" value="Vaccinia Virus protein VP39"/>
    <property type="match status" value="1"/>
</dbReference>
<dbReference type="SUPFAM" id="SSF53335">
    <property type="entry name" value="S-adenosyl-L-methionine-dependent methyltransferases"/>
    <property type="match status" value="1"/>
</dbReference>
<keyword evidence="1" id="KW-0489">Methyltransferase</keyword>
<dbReference type="Proteomes" id="UP000271925">
    <property type="component" value="Unassembled WGS sequence"/>
</dbReference>
<comment type="caution">
    <text evidence="1">The sequence shown here is derived from an EMBL/GenBank/DDBJ whole genome shotgun (WGS) entry which is preliminary data.</text>
</comment>
<sequence>MLGAVIGKIVEMLPYSYRATFYNFKILSKDYGHFKSAANWQSIDKDANPIPWYSYPAIEFIKQLDLSNKTVFEYGSGNSTLFWASRCMRVVAVEDDPKWFDTIKSKLPPNVEYLMAADKETYLNAIGNYADPFDIIIIDGSHRLECTQAALNRLSPTGFFILDNSDWHPISSKHLRELDRIEIDFSGFNPINGYTTTTSLYLSRQVDFKPAHDRQPIAGIGGANNNFG</sequence>
<name>A0A3P1BLX8_9BACT</name>
<dbReference type="GO" id="GO:0032259">
    <property type="term" value="P:methylation"/>
    <property type="evidence" value="ECO:0007669"/>
    <property type="project" value="UniProtKB-KW"/>
</dbReference>
<keyword evidence="2" id="KW-1185">Reference proteome</keyword>
<evidence type="ECO:0000313" key="1">
    <source>
        <dbReference type="EMBL" id="RRB02047.1"/>
    </source>
</evidence>